<dbReference type="EMBL" id="JAEHFX010000003">
    <property type="protein sequence ID" value="MBK0402931.1"/>
    <property type="molecule type" value="Genomic_DNA"/>
</dbReference>
<comment type="caution">
    <text evidence="1">The sequence shown here is derived from an EMBL/GenBank/DDBJ whole genome shotgun (WGS) entry which is preliminary data.</text>
</comment>
<gene>
    <name evidence="1" type="ORF">I5M27_08025</name>
</gene>
<dbReference type="Proteomes" id="UP000644147">
    <property type="component" value="Unassembled WGS sequence"/>
</dbReference>
<proteinExistence type="predicted"/>
<dbReference type="RefSeq" id="WP_200505679.1">
    <property type="nucleotide sequence ID" value="NZ_JAEHFX010000003.1"/>
</dbReference>
<keyword evidence="2" id="KW-1185">Reference proteome</keyword>
<reference evidence="1 2" key="1">
    <citation type="submission" date="2020-12" db="EMBL/GenBank/DDBJ databases">
        <title>Bacterial novel species Adhaeribacter sp. BT258 isolated from soil.</title>
        <authorList>
            <person name="Jung H.-Y."/>
        </authorList>
    </citation>
    <scope>NUCLEOTIDE SEQUENCE [LARGE SCALE GENOMIC DNA]</scope>
    <source>
        <strain evidence="1 2">BT258</strain>
    </source>
</reference>
<sequence length="83" mass="9773">MRSENSEIEISFRNFMKEKLLNEATIERYKLNQIPALTHEECVEALQLLNYLWRRADEESKKELAVFIDAINLRVASKSCDPE</sequence>
<evidence type="ECO:0000313" key="1">
    <source>
        <dbReference type="EMBL" id="MBK0402931.1"/>
    </source>
</evidence>
<accession>A0ABS1C0K2</accession>
<organism evidence="1 2">
    <name type="scientific">Adhaeribacter terrigena</name>
    <dbReference type="NCBI Taxonomy" id="2793070"/>
    <lineage>
        <taxon>Bacteria</taxon>
        <taxon>Pseudomonadati</taxon>
        <taxon>Bacteroidota</taxon>
        <taxon>Cytophagia</taxon>
        <taxon>Cytophagales</taxon>
        <taxon>Hymenobacteraceae</taxon>
        <taxon>Adhaeribacter</taxon>
    </lineage>
</organism>
<name>A0ABS1C0K2_9BACT</name>
<protein>
    <submittedName>
        <fullName evidence="1">Uncharacterized protein</fullName>
    </submittedName>
</protein>
<evidence type="ECO:0000313" key="2">
    <source>
        <dbReference type="Proteomes" id="UP000644147"/>
    </source>
</evidence>